<organism evidence="2 3">
    <name type="scientific">Fuscibacter oryzae</name>
    <dbReference type="NCBI Taxonomy" id="2803939"/>
    <lineage>
        <taxon>Bacteria</taxon>
        <taxon>Pseudomonadati</taxon>
        <taxon>Pseudomonadota</taxon>
        <taxon>Alphaproteobacteria</taxon>
        <taxon>Rhodobacterales</taxon>
        <taxon>Paracoccaceae</taxon>
        <taxon>Fuscibacter</taxon>
    </lineage>
</organism>
<name>A0A8J7MSR1_9RHOB</name>
<accession>A0A8J7MSR1</accession>
<proteinExistence type="predicted"/>
<dbReference type="EMBL" id="JAESVP010000005">
    <property type="protein sequence ID" value="MBL4928871.1"/>
    <property type="molecule type" value="Genomic_DNA"/>
</dbReference>
<protein>
    <recommendedName>
        <fullName evidence="4">PH domain-containing protein</fullName>
    </recommendedName>
</protein>
<feature type="transmembrane region" description="Helical" evidence="1">
    <location>
        <begin position="40"/>
        <end position="57"/>
    </location>
</feature>
<keyword evidence="1" id="KW-1133">Transmembrane helix</keyword>
<comment type="caution">
    <text evidence="2">The sequence shown here is derived from an EMBL/GenBank/DDBJ whole genome shotgun (WGS) entry which is preliminary data.</text>
</comment>
<dbReference type="Proteomes" id="UP000619033">
    <property type="component" value="Unassembled WGS sequence"/>
</dbReference>
<evidence type="ECO:0008006" key="4">
    <source>
        <dbReference type="Google" id="ProtNLM"/>
    </source>
</evidence>
<sequence length="131" mass="13815">MVATFAPDLHSYLKSNAILAVIAAAGGGVALVALGSPYPWTGPLAAILAIGLRAAFLKSEVMQEDWRMTTRRLLGPGGRIVPLSQVKEARTFLDAAQIVTKAGDKHLIKFQADPAATVSAILAARDARRPI</sequence>
<dbReference type="AlphaFoldDB" id="A0A8J7MSR1"/>
<reference evidence="2" key="1">
    <citation type="submission" date="2021-01" db="EMBL/GenBank/DDBJ databases">
        <title>Genome seq and assembly of Tabrizicola sp. KVB23.</title>
        <authorList>
            <person name="Chhetri G."/>
        </authorList>
    </citation>
    <scope>NUCLEOTIDE SEQUENCE</scope>
    <source>
        <strain evidence="2">KVB23</strain>
    </source>
</reference>
<evidence type="ECO:0000313" key="2">
    <source>
        <dbReference type="EMBL" id="MBL4928871.1"/>
    </source>
</evidence>
<keyword evidence="1" id="KW-0472">Membrane</keyword>
<evidence type="ECO:0000313" key="3">
    <source>
        <dbReference type="Proteomes" id="UP000619033"/>
    </source>
</evidence>
<gene>
    <name evidence="2" type="ORF">JI744_12210</name>
</gene>
<evidence type="ECO:0000256" key="1">
    <source>
        <dbReference type="SAM" id="Phobius"/>
    </source>
</evidence>
<keyword evidence="3" id="KW-1185">Reference proteome</keyword>
<keyword evidence="1" id="KW-0812">Transmembrane</keyword>
<feature type="transmembrane region" description="Helical" evidence="1">
    <location>
        <begin position="12"/>
        <end position="34"/>
    </location>
</feature>